<evidence type="ECO:0000256" key="1">
    <source>
        <dbReference type="ARBA" id="ARBA00022574"/>
    </source>
</evidence>
<feature type="region of interest" description="Disordered" evidence="5">
    <location>
        <begin position="492"/>
        <end position="513"/>
    </location>
</feature>
<dbReference type="OMA" id="YTKSHER"/>
<evidence type="ECO:0000256" key="3">
    <source>
        <dbReference type="PROSITE-ProRule" id="PRU00221"/>
    </source>
</evidence>
<keyword evidence="1 3" id="KW-0853">WD repeat</keyword>
<protein>
    <submittedName>
        <fullName evidence="7">WD repeat-containing protein 5</fullName>
    </submittedName>
</protein>
<feature type="domain" description="WDR5-like beta-propeller" evidence="6">
    <location>
        <begin position="557"/>
        <end position="823"/>
    </location>
</feature>
<evidence type="ECO:0000256" key="5">
    <source>
        <dbReference type="SAM" id="MobiDB-lite"/>
    </source>
</evidence>
<feature type="region of interest" description="Disordered" evidence="5">
    <location>
        <begin position="39"/>
        <end position="83"/>
    </location>
</feature>
<evidence type="ECO:0000259" key="6">
    <source>
        <dbReference type="Pfam" id="PF25175"/>
    </source>
</evidence>
<feature type="compositionally biased region" description="Gly residues" evidence="5">
    <location>
        <begin position="8"/>
        <end position="18"/>
    </location>
</feature>
<keyword evidence="2" id="KW-0677">Repeat</keyword>
<dbReference type="OrthoDB" id="674604at2759"/>
<dbReference type="eggNOG" id="KOG0266">
    <property type="taxonomic scope" value="Eukaryota"/>
</dbReference>
<dbReference type="PANTHER" id="PTHR22847">
    <property type="entry name" value="WD40 REPEAT PROTEIN"/>
    <property type="match status" value="1"/>
</dbReference>
<dbReference type="FunFam" id="2.130.10.10:FF:000228">
    <property type="entry name" value="COMPASS-like H3K4 histone methylase component WDR5A"/>
    <property type="match status" value="1"/>
</dbReference>
<feature type="coiled-coil region" evidence="4">
    <location>
        <begin position="127"/>
        <end position="317"/>
    </location>
</feature>
<dbReference type="InterPro" id="IPR036322">
    <property type="entry name" value="WD40_repeat_dom_sf"/>
</dbReference>
<proteinExistence type="predicted"/>
<dbReference type="Gene3D" id="2.130.10.10">
    <property type="entry name" value="YVTN repeat-like/Quinoprotein amine dehydrogenase"/>
    <property type="match status" value="1"/>
</dbReference>
<organism evidence="7 8">
    <name type="scientific">Thecamonas trahens ATCC 50062</name>
    <dbReference type="NCBI Taxonomy" id="461836"/>
    <lineage>
        <taxon>Eukaryota</taxon>
        <taxon>Apusozoa</taxon>
        <taxon>Apusomonadida</taxon>
        <taxon>Apusomonadidae</taxon>
        <taxon>Thecamonas</taxon>
    </lineage>
</organism>
<feature type="compositionally biased region" description="Basic residues" evidence="5">
    <location>
        <begin position="48"/>
        <end position="60"/>
    </location>
</feature>
<dbReference type="GO" id="GO:0048188">
    <property type="term" value="C:Set1C/COMPASS complex"/>
    <property type="evidence" value="ECO:0007669"/>
    <property type="project" value="TreeGrafter"/>
</dbReference>
<dbReference type="InterPro" id="IPR020472">
    <property type="entry name" value="WD40_PAC1"/>
</dbReference>
<feature type="repeat" description="WD" evidence="3">
    <location>
        <begin position="576"/>
        <end position="617"/>
    </location>
</feature>
<dbReference type="RefSeq" id="XP_013761357.1">
    <property type="nucleotide sequence ID" value="XM_013905903.1"/>
</dbReference>
<dbReference type="InterPro" id="IPR015943">
    <property type="entry name" value="WD40/YVTN_repeat-like_dom_sf"/>
</dbReference>
<dbReference type="PROSITE" id="PS50082">
    <property type="entry name" value="WD_REPEATS_2"/>
    <property type="match status" value="5"/>
</dbReference>
<evidence type="ECO:0000313" key="8">
    <source>
        <dbReference type="Proteomes" id="UP000054408"/>
    </source>
</evidence>
<dbReference type="Gene3D" id="1.10.287.1490">
    <property type="match status" value="1"/>
</dbReference>
<evidence type="ECO:0000256" key="4">
    <source>
        <dbReference type="SAM" id="Coils"/>
    </source>
</evidence>
<dbReference type="InterPro" id="IPR019775">
    <property type="entry name" value="WD40_repeat_CS"/>
</dbReference>
<dbReference type="SMART" id="SM00320">
    <property type="entry name" value="WD40"/>
    <property type="match status" value="7"/>
</dbReference>
<feature type="region of interest" description="Disordered" evidence="5">
    <location>
        <begin position="1"/>
        <end position="27"/>
    </location>
</feature>
<dbReference type="GO" id="GO:0042393">
    <property type="term" value="F:histone binding"/>
    <property type="evidence" value="ECO:0007669"/>
    <property type="project" value="TreeGrafter"/>
</dbReference>
<dbReference type="GeneID" id="25561574"/>
<accession>A0A0L0DTE5</accession>
<dbReference type="AlphaFoldDB" id="A0A0L0DTE5"/>
<keyword evidence="8" id="KW-1185">Reference proteome</keyword>
<feature type="repeat" description="WD" evidence="3">
    <location>
        <begin position="763"/>
        <end position="789"/>
    </location>
</feature>
<dbReference type="EMBL" id="GL349439">
    <property type="protein sequence ID" value="KNC55584.1"/>
    <property type="molecule type" value="Genomic_DNA"/>
</dbReference>
<feature type="coiled-coil region" evidence="4">
    <location>
        <begin position="353"/>
        <end position="380"/>
    </location>
</feature>
<keyword evidence="4" id="KW-0175">Coiled coil</keyword>
<name>A0A0L0DTE5_THETB</name>
<dbReference type="Proteomes" id="UP000054408">
    <property type="component" value="Unassembled WGS sequence"/>
</dbReference>
<sequence>MPHSSGPGSAGGAGGAGGEEADNQLPGLPLVLDMQMARLSPKRQSSAGRRRVSPAGRRQRASPVASGPGATTGAGSVLGEPVPIFAPPTVPKWVEAARGSGEGQTGDNGADAGGPSLTIARTWLMEHARLLESKAKLERRVEEMVESSHDGDALLAEIRTLTDRVISLETANLELRVRSKRLNEAEELAARAQAEREEIRRIHGELSQQMDQLSARNEAVVSAFKVVLDREKAGLVSLEETTTELETVRNEFQAAQVEIGELEADLADAKALVDTIPQLKTKLAEARHELDAVTAQRDRATSRFAAIRKDHEALREQHSELHASHSTLKTEAATTMTELRKLKHSLWSRDVEYRELKRSLRAAREDAAAARKSAAAAAKKHKAAFKDATRYSEEEMAATRTMLDDARAKLVTATTNTKAMHALLAPLVDAVLDEVDAGGAVPPAVADLAEAAHSSLVRYADGEWVSASDSDSDDGFGAAVVGPGSFTQSSVDGYISRNPYGSPSPKARSPVRRLPLRPVASSPVFVPSNTSNPKCRQRNFLPHRAVHSQHPSTLGGTADKTVRIWNVATGTLERVLEGHVMGVSDVAWDARSKYLVTASDDKTLKIWDVATGEMLKTLEGHVNYVFCCNFNPQSTLIVSGSYDESIRVWDVSTGKCLQALPAHSDPVVAAHFNRDGTLIVSASFDGLIRIWDASTGQCLKTLIDDDCAPASFVKFSPNGKYILAGTLDNALRLWNYTTGKCLKTYRGHVNEKLAVFSTFSVTSGTWIVSGSEDGSVYLWDLQTKAVVLKLESHTAPALGVDAHPTRNIIASSAAEPDCSIKLWVQPEPEPAGDDGGVAAMTTE</sequence>
<dbReference type="SUPFAM" id="SSF50978">
    <property type="entry name" value="WD40 repeat-like"/>
    <property type="match status" value="1"/>
</dbReference>
<feature type="repeat" description="WD" evidence="3">
    <location>
        <begin position="713"/>
        <end position="744"/>
    </location>
</feature>
<dbReference type="PANTHER" id="PTHR22847:SF637">
    <property type="entry name" value="WD REPEAT DOMAIN 5B"/>
    <property type="match status" value="1"/>
</dbReference>
<evidence type="ECO:0000313" key="7">
    <source>
        <dbReference type="EMBL" id="KNC55584.1"/>
    </source>
</evidence>
<dbReference type="Pfam" id="PF25175">
    <property type="entry name" value="Beta-prop_WDR5"/>
    <property type="match status" value="1"/>
</dbReference>
<gene>
    <name evidence="7" type="ORF">AMSG_01850</name>
</gene>
<dbReference type="InterPro" id="IPR001680">
    <property type="entry name" value="WD40_rpt"/>
</dbReference>
<dbReference type="PROSITE" id="PS50294">
    <property type="entry name" value="WD_REPEATS_REGION"/>
    <property type="match status" value="4"/>
</dbReference>
<dbReference type="PROSITE" id="PS00678">
    <property type="entry name" value="WD_REPEATS_1"/>
    <property type="match status" value="4"/>
</dbReference>
<dbReference type="InterPro" id="IPR059122">
    <property type="entry name" value="Beta-prop_WDR5-like"/>
</dbReference>
<dbReference type="STRING" id="461836.A0A0L0DTE5"/>
<feature type="repeat" description="WD" evidence="3">
    <location>
        <begin position="660"/>
        <end position="701"/>
    </location>
</feature>
<feature type="compositionally biased region" description="Low complexity" evidence="5">
    <location>
        <begin position="63"/>
        <end position="77"/>
    </location>
</feature>
<dbReference type="PRINTS" id="PR00320">
    <property type="entry name" value="GPROTEINBRPT"/>
</dbReference>
<evidence type="ECO:0000256" key="2">
    <source>
        <dbReference type="ARBA" id="ARBA00022737"/>
    </source>
</evidence>
<feature type="repeat" description="WD" evidence="3">
    <location>
        <begin position="618"/>
        <end position="659"/>
    </location>
</feature>
<dbReference type="CDD" id="cd00200">
    <property type="entry name" value="WD40"/>
    <property type="match status" value="1"/>
</dbReference>
<reference evidence="7 8" key="1">
    <citation type="submission" date="2010-05" db="EMBL/GenBank/DDBJ databases">
        <title>The Genome Sequence of Thecamonas trahens ATCC 50062.</title>
        <authorList>
            <consortium name="The Broad Institute Genome Sequencing Platform"/>
            <person name="Russ C."/>
            <person name="Cuomo C."/>
            <person name="Shea T."/>
            <person name="Young S.K."/>
            <person name="Zeng Q."/>
            <person name="Koehrsen M."/>
            <person name="Haas B."/>
            <person name="Borodovsky M."/>
            <person name="Guigo R."/>
            <person name="Alvarado L."/>
            <person name="Berlin A."/>
            <person name="Bochicchio J."/>
            <person name="Borenstein D."/>
            <person name="Chapman S."/>
            <person name="Chen Z."/>
            <person name="Freedman E."/>
            <person name="Gellesch M."/>
            <person name="Goldberg J."/>
            <person name="Griggs A."/>
            <person name="Gujja S."/>
            <person name="Heilman E."/>
            <person name="Heiman D."/>
            <person name="Hepburn T."/>
            <person name="Howarth C."/>
            <person name="Jen D."/>
            <person name="Larson L."/>
            <person name="Mehta T."/>
            <person name="Park D."/>
            <person name="Pearson M."/>
            <person name="Roberts A."/>
            <person name="Saif S."/>
            <person name="Shenoy N."/>
            <person name="Sisk P."/>
            <person name="Stolte C."/>
            <person name="Sykes S."/>
            <person name="Thomson T."/>
            <person name="Walk T."/>
            <person name="White J."/>
            <person name="Yandava C."/>
            <person name="Burger G."/>
            <person name="Gray M.W."/>
            <person name="Holland P.W.H."/>
            <person name="King N."/>
            <person name="Lang F.B.F."/>
            <person name="Roger A.J."/>
            <person name="Ruiz-Trillo I."/>
            <person name="Lander E."/>
            <person name="Nusbaum C."/>
        </authorList>
    </citation>
    <scope>NUCLEOTIDE SEQUENCE [LARGE SCALE GENOMIC DNA]</scope>
    <source>
        <strain evidence="7 8">ATCC 50062</strain>
    </source>
</reference>